<feature type="transmembrane region" description="Helical" evidence="5">
    <location>
        <begin position="137"/>
        <end position="154"/>
    </location>
</feature>
<dbReference type="PROSITE" id="PS50850">
    <property type="entry name" value="MFS"/>
    <property type="match status" value="1"/>
</dbReference>
<feature type="domain" description="Major facilitator superfamily (MFS) profile" evidence="6">
    <location>
        <begin position="6"/>
        <end position="401"/>
    </location>
</feature>
<dbReference type="InterPro" id="IPR003663">
    <property type="entry name" value="Sugar/inositol_transpt"/>
</dbReference>
<keyword evidence="2 5" id="KW-0812">Transmembrane</keyword>
<sequence length="423" mass="46402">MGICVIELAYALVIIIGQINFGTIMCYPSPTSNEIQDLHHLKPDSIEWSLYNSISSLSAIIGSFLVSGFLKCMHNSRKKTIFAISFMATVFWFLNCLTKVNIWAGVATRALLGIVMGSFSTIGPMYLIEIAPEGESGFFGSLNQLGIVIGLLLFDFIGPSLNYMELNYVGGGISALQAILIWTIKESPAAETQNIYDKEKESLPDYQESLCQKKNAIGILIGIFIMLLQQFCGINAVLTNIAGIMSDSGLAMNGNYQGGIATAAQLLAVFISALIIDKIGRKITWIISCALIAASLLVFALNTKYDWLKILPLICVFIFQFGYGLGMGPIPGFIIPQYFNESVRPTASAITVAFNWLFTFAIIFIWPFMNSGMGMFGSLLFFMGIAVVSIIFGALCIQEIKEDAVDQETEDRTKPDVLKEFII</sequence>
<protein>
    <submittedName>
        <fullName evidence="7">Glucose import</fullName>
    </submittedName>
</protein>
<evidence type="ECO:0000256" key="4">
    <source>
        <dbReference type="ARBA" id="ARBA00023136"/>
    </source>
</evidence>
<feature type="transmembrane region" description="Helical" evidence="5">
    <location>
        <begin position="216"/>
        <end position="238"/>
    </location>
</feature>
<dbReference type="PANTHER" id="PTHR48021:SF1">
    <property type="entry name" value="GH07001P-RELATED"/>
    <property type="match status" value="1"/>
</dbReference>
<dbReference type="EMBL" id="JAPFFF010000010">
    <property type="protein sequence ID" value="KAK8880731.1"/>
    <property type="molecule type" value="Genomic_DNA"/>
</dbReference>
<dbReference type="Gene3D" id="1.20.1250.20">
    <property type="entry name" value="MFS general substrate transporter like domains"/>
    <property type="match status" value="2"/>
</dbReference>
<keyword evidence="4 5" id="KW-0472">Membrane</keyword>
<feature type="transmembrane region" description="Helical" evidence="5">
    <location>
        <begin position="347"/>
        <end position="369"/>
    </location>
</feature>
<evidence type="ECO:0000259" key="6">
    <source>
        <dbReference type="PROSITE" id="PS50850"/>
    </source>
</evidence>
<evidence type="ECO:0000256" key="2">
    <source>
        <dbReference type="ARBA" id="ARBA00022692"/>
    </source>
</evidence>
<feature type="transmembrane region" description="Helical" evidence="5">
    <location>
        <begin position="82"/>
        <end position="104"/>
    </location>
</feature>
<keyword evidence="8" id="KW-1185">Reference proteome</keyword>
<comment type="caution">
    <text evidence="7">The sequence shown here is derived from an EMBL/GenBank/DDBJ whole genome shotgun (WGS) entry which is preliminary data.</text>
</comment>
<dbReference type="InterPro" id="IPR005829">
    <property type="entry name" value="Sugar_transporter_CS"/>
</dbReference>
<keyword evidence="3 5" id="KW-1133">Transmembrane helix</keyword>
<feature type="transmembrane region" description="Helical" evidence="5">
    <location>
        <begin position="375"/>
        <end position="397"/>
    </location>
</feature>
<dbReference type="Proteomes" id="UP001470230">
    <property type="component" value="Unassembled WGS sequence"/>
</dbReference>
<name>A0ABR2JQP8_9EUKA</name>
<evidence type="ECO:0000256" key="1">
    <source>
        <dbReference type="ARBA" id="ARBA00004141"/>
    </source>
</evidence>
<feature type="transmembrane region" description="Helical" evidence="5">
    <location>
        <begin position="258"/>
        <end position="276"/>
    </location>
</feature>
<evidence type="ECO:0000256" key="5">
    <source>
        <dbReference type="SAM" id="Phobius"/>
    </source>
</evidence>
<proteinExistence type="predicted"/>
<feature type="transmembrane region" description="Helical" evidence="5">
    <location>
        <begin position="7"/>
        <end position="30"/>
    </location>
</feature>
<accession>A0ABR2JQP8</accession>
<gene>
    <name evidence="7" type="ORF">M9Y10_003418</name>
</gene>
<dbReference type="InterPro" id="IPR020846">
    <property type="entry name" value="MFS_dom"/>
</dbReference>
<dbReference type="InterPro" id="IPR050549">
    <property type="entry name" value="MFS_Trehalose_Transporter"/>
</dbReference>
<dbReference type="PROSITE" id="PS00216">
    <property type="entry name" value="SUGAR_TRANSPORT_1"/>
    <property type="match status" value="1"/>
</dbReference>
<evidence type="ECO:0000256" key="3">
    <source>
        <dbReference type="ARBA" id="ARBA00022989"/>
    </source>
</evidence>
<comment type="subcellular location">
    <subcellularLocation>
        <location evidence="1">Membrane</location>
        <topology evidence="1">Multi-pass membrane protein</topology>
    </subcellularLocation>
</comment>
<dbReference type="SUPFAM" id="SSF103473">
    <property type="entry name" value="MFS general substrate transporter"/>
    <property type="match status" value="1"/>
</dbReference>
<dbReference type="PRINTS" id="PR00171">
    <property type="entry name" value="SUGRTRNSPORT"/>
</dbReference>
<dbReference type="Pfam" id="PF00083">
    <property type="entry name" value="Sugar_tr"/>
    <property type="match status" value="1"/>
</dbReference>
<dbReference type="PANTHER" id="PTHR48021">
    <property type="match status" value="1"/>
</dbReference>
<dbReference type="InterPro" id="IPR036259">
    <property type="entry name" value="MFS_trans_sf"/>
</dbReference>
<feature type="transmembrane region" description="Helical" evidence="5">
    <location>
        <begin position="283"/>
        <end position="301"/>
    </location>
</feature>
<feature type="transmembrane region" description="Helical" evidence="5">
    <location>
        <begin position="110"/>
        <end position="128"/>
    </location>
</feature>
<reference evidence="7 8" key="1">
    <citation type="submission" date="2024-04" db="EMBL/GenBank/DDBJ databases">
        <title>Tritrichomonas musculus Genome.</title>
        <authorList>
            <person name="Alves-Ferreira E."/>
            <person name="Grigg M."/>
            <person name="Lorenzi H."/>
            <person name="Galac M."/>
        </authorList>
    </citation>
    <scope>NUCLEOTIDE SEQUENCE [LARGE SCALE GENOMIC DNA]</scope>
    <source>
        <strain evidence="7 8">EAF2021</strain>
    </source>
</reference>
<organism evidence="7 8">
    <name type="scientific">Tritrichomonas musculus</name>
    <dbReference type="NCBI Taxonomy" id="1915356"/>
    <lineage>
        <taxon>Eukaryota</taxon>
        <taxon>Metamonada</taxon>
        <taxon>Parabasalia</taxon>
        <taxon>Tritrichomonadida</taxon>
        <taxon>Tritrichomonadidae</taxon>
        <taxon>Tritrichomonas</taxon>
    </lineage>
</organism>
<dbReference type="InterPro" id="IPR005828">
    <property type="entry name" value="MFS_sugar_transport-like"/>
</dbReference>
<feature type="transmembrane region" description="Helical" evidence="5">
    <location>
        <begin position="50"/>
        <end position="70"/>
    </location>
</feature>
<evidence type="ECO:0000313" key="8">
    <source>
        <dbReference type="Proteomes" id="UP001470230"/>
    </source>
</evidence>
<evidence type="ECO:0000313" key="7">
    <source>
        <dbReference type="EMBL" id="KAK8880731.1"/>
    </source>
</evidence>
<feature type="transmembrane region" description="Helical" evidence="5">
    <location>
        <begin position="307"/>
        <end position="326"/>
    </location>
</feature>